<gene>
    <name evidence="1" type="ORF">BED41_01945</name>
</gene>
<keyword evidence="2" id="KW-1185">Reference proteome</keyword>
<name>A0A1B2I1X4_9BACT</name>
<reference evidence="1" key="1">
    <citation type="submission" date="2016-08" db="EMBL/GenBank/DDBJ databases">
        <title>Complete genome of Cloacibacillus porcorum.</title>
        <authorList>
            <person name="Looft T."/>
            <person name="Bayles D.O."/>
            <person name="Alt D.P."/>
        </authorList>
    </citation>
    <scope>NUCLEOTIDE SEQUENCE [LARGE SCALE GENOMIC DNA]</scope>
    <source>
        <strain evidence="1">CL-84</strain>
    </source>
</reference>
<proteinExistence type="predicted"/>
<sequence>MLTVYGSMQCPKTVKILGGCREEGIEIEYRDISDSLKHLWEFVVIRDGEEALAAAKKNRRLGIPCVIFENGAMFDGGEEPFDFTAVMRRIRENI</sequence>
<dbReference type="EMBL" id="CP016757">
    <property type="protein sequence ID" value="ANZ43962.1"/>
    <property type="molecule type" value="Genomic_DNA"/>
</dbReference>
<evidence type="ECO:0000313" key="1">
    <source>
        <dbReference type="EMBL" id="ANZ43962.1"/>
    </source>
</evidence>
<dbReference type="AlphaFoldDB" id="A0A1B2I1X4"/>
<dbReference type="Proteomes" id="UP000093044">
    <property type="component" value="Chromosome"/>
</dbReference>
<evidence type="ECO:0000313" key="2">
    <source>
        <dbReference type="Proteomes" id="UP000093044"/>
    </source>
</evidence>
<protein>
    <submittedName>
        <fullName evidence="1">Uncharacterized protein</fullName>
    </submittedName>
</protein>
<organism evidence="1 2">
    <name type="scientific">Cloacibacillus porcorum</name>
    <dbReference type="NCBI Taxonomy" id="1197717"/>
    <lineage>
        <taxon>Bacteria</taxon>
        <taxon>Thermotogati</taxon>
        <taxon>Synergistota</taxon>
        <taxon>Synergistia</taxon>
        <taxon>Synergistales</taxon>
        <taxon>Synergistaceae</taxon>
        <taxon>Cloacibacillus</taxon>
    </lineage>
</organism>
<dbReference type="OrthoDB" id="9798918at2"/>
<accession>A0A1B2I1X4</accession>
<dbReference type="GeneID" id="83056610"/>
<dbReference type="KEGG" id="cpor:BED41_01945"/>
<dbReference type="RefSeq" id="WP_066742407.1">
    <property type="nucleotide sequence ID" value="NZ_CALCLR010000114.1"/>
</dbReference>